<dbReference type="InterPro" id="IPR018466">
    <property type="entry name" value="Kre9/Knh1-like_N"/>
</dbReference>
<dbReference type="PANTHER" id="PTHR35185:SF1">
    <property type="entry name" value="UPF0619 GPI-ANCHORED MEMBRANE PROTEIN C1322.10"/>
    <property type="match status" value="1"/>
</dbReference>
<feature type="compositionally biased region" description="Low complexity" evidence="2">
    <location>
        <begin position="218"/>
        <end position="229"/>
    </location>
</feature>
<name>A0A8H5D2Z1_9AGAR</name>
<dbReference type="OrthoDB" id="5420143at2759"/>
<evidence type="ECO:0000256" key="1">
    <source>
        <dbReference type="ARBA" id="ARBA00022729"/>
    </source>
</evidence>
<protein>
    <recommendedName>
        <fullName evidence="4">Yeast cell wall synthesis Kre9/Knh1-like N-terminal domain-containing protein</fullName>
    </recommendedName>
</protein>
<dbReference type="Pfam" id="PF10342">
    <property type="entry name" value="Kre9_KNH"/>
    <property type="match status" value="1"/>
</dbReference>
<organism evidence="5 6">
    <name type="scientific">Leucocoprinus leucothites</name>
    <dbReference type="NCBI Taxonomy" id="201217"/>
    <lineage>
        <taxon>Eukaryota</taxon>
        <taxon>Fungi</taxon>
        <taxon>Dikarya</taxon>
        <taxon>Basidiomycota</taxon>
        <taxon>Agaricomycotina</taxon>
        <taxon>Agaricomycetes</taxon>
        <taxon>Agaricomycetidae</taxon>
        <taxon>Agaricales</taxon>
        <taxon>Agaricineae</taxon>
        <taxon>Agaricaceae</taxon>
        <taxon>Leucocoprinus</taxon>
    </lineage>
</organism>
<keyword evidence="1" id="KW-0732">Signal</keyword>
<feature type="compositionally biased region" description="Polar residues" evidence="2">
    <location>
        <begin position="203"/>
        <end position="217"/>
    </location>
</feature>
<feature type="region of interest" description="Disordered" evidence="2">
    <location>
        <begin position="161"/>
        <end position="229"/>
    </location>
</feature>
<evidence type="ECO:0000259" key="4">
    <source>
        <dbReference type="Pfam" id="PF10342"/>
    </source>
</evidence>
<comment type="caution">
    <text evidence="5">The sequence shown here is derived from an EMBL/GenBank/DDBJ whole genome shotgun (WGS) entry which is preliminary data.</text>
</comment>
<accession>A0A8H5D2Z1</accession>
<feature type="transmembrane region" description="Helical" evidence="3">
    <location>
        <begin position="241"/>
        <end position="261"/>
    </location>
</feature>
<sequence length="262" mass="26646">MEALSTGVELRANGNASRQQVSNVADPHFICTCLVLLVLFTFFYPLVKMMFKISILAALVAPLVSALTVDQPSQAVNNGGDMTFTWTAASGDPATFSVYLQNPTFNSVFGVANNVDASLGTLTIQVPAVPPNQQYTIILVPIDNVNNVLAQSAPFNIGDATASSSTPASTMASTTRTSVANSGTNTAPGTTLTPIGTTSSTSRFGNTVSGTSSNTNVASGASAAPSTSGSNSAALPVRFDMNLGVVASVVLSVFAGAAVIAL</sequence>
<dbReference type="EMBL" id="JAACJO010000011">
    <property type="protein sequence ID" value="KAF5352530.1"/>
    <property type="molecule type" value="Genomic_DNA"/>
</dbReference>
<evidence type="ECO:0000256" key="3">
    <source>
        <dbReference type="SAM" id="Phobius"/>
    </source>
</evidence>
<dbReference type="Proteomes" id="UP000559027">
    <property type="component" value="Unassembled WGS sequence"/>
</dbReference>
<feature type="transmembrane region" description="Helical" evidence="3">
    <location>
        <begin position="27"/>
        <end position="47"/>
    </location>
</feature>
<evidence type="ECO:0000256" key="2">
    <source>
        <dbReference type="SAM" id="MobiDB-lite"/>
    </source>
</evidence>
<evidence type="ECO:0000313" key="5">
    <source>
        <dbReference type="EMBL" id="KAF5352530.1"/>
    </source>
</evidence>
<keyword evidence="3" id="KW-0472">Membrane</keyword>
<keyword evidence="3" id="KW-0812">Transmembrane</keyword>
<feature type="domain" description="Yeast cell wall synthesis Kre9/Knh1-like N-terminal" evidence="4">
    <location>
        <begin position="73"/>
        <end position="157"/>
    </location>
</feature>
<proteinExistence type="predicted"/>
<keyword evidence="3" id="KW-1133">Transmembrane helix</keyword>
<dbReference type="InterPro" id="IPR052479">
    <property type="entry name" value="GPI-anchor_Adhesion_Reg"/>
</dbReference>
<feature type="compositionally biased region" description="Low complexity" evidence="2">
    <location>
        <begin position="161"/>
        <end position="202"/>
    </location>
</feature>
<dbReference type="PANTHER" id="PTHR35185">
    <property type="entry name" value="SERINE/THREONINE-RICH PROTEIN ADG2-RELATED"/>
    <property type="match status" value="1"/>
</dbReference>
<dbReference type="AlphaFoldDB" id="A0A8H5D2Z1"/>
<reference evidence="5 6" key="1">
    <citation type="journal article" date="2020" name="ISME J.">
        <title>Uncovering the hidden diversity of litter-decomposition mechanisms in mushroom-forming fungi.</title>
        <authorList>
            <person name="Floudas D."/>
            <person name="Bentzer J."/>
            <person name="Ahren D."/>
            <person name="Johansson T."/>
            <person name="Persson P."/>
            <person name="Tunlid A."/>
        </authorList>
    </citation>
    <scope>NUCLEOTIDE SEQUENCE [LARGE SCALE GENOMIC DNA]</scope>
    <source>
        <strain evidence="5 6">CBS 146.42</strain>
    </source>
</reference>
<gene>
    <name evidence="5" type="ORF">D9756_006210</name>
</gene>
<evidence type="ECO:0000313" key="6">
    <source>
        <dbReference type="Proteomes" id="UP000559027"/>
    </source>
</evidence>
<keyword evidence="6" id="KW-1185">Reference proteome</keyword>